<organism evidence="1 2">
    <name type="scientific">Porites lobata</name>
    <dbReference type="NCBI Taxonomy" id="104759"/>
    <lineage>
        <taxon>Eukaryota</taxon>
        <taxon>Metazoa</taxon>
        <taxon>Cnidaria</taxon>
        <taxon>Anthozoa</taxon>
        <taxon>Hexacorallia</taxon>
        <taxon>Scleractinia</taxon>
        <taxon>Fungiina</taxon>
        <taxon>Poritidae</taxon>
        <taxon>Porites</taxon>
    </lineage>
</organism>
<feature type="non-terminal residue" evidence="1">
    <location>
        <position position="1"/>
    </location>
</feature>
<evidence type="ECO:0000313" key="2">
    <source>
        <dbReference type="Proteomes" id="UP001159405"/>
    </source>
</evidence>
<proteinExistence type="predicted"/>
<dbReference type="EMBL" id="CALNXK010000020">
    <property type="protein sequence ID" value="CAH3107574.1"/>
    <property type="molecule type" value="Genomic_DNA"/>
</dbReference>
<name>A0ABN8NFJ4_9CNID</name>
<evidence type="ECO:0000313" key="1">
    <source>
        <dbReference type="EMBL" id="CAH3107574.1"/>
    </source>
</evidence>
<dbReference type="Proteomes" id="UP001159405">
    <property type="component" value="Unassembled WGS sequence"/>
</dbReference>
<accession>A0ABN8NFJ4</accession>
<comment type="caution">
    <text evidence="1">The sequence shown here is derived from an EMBL/GenBank/DDBJ whole genome shotgun (WGS) entry which is preliminary data.</text>
</comment>
<reference evidence="1 2" key="1">
    <citation type="submission" date="2022-05" db="EMBL/GenBank/DDBJ databases">
        <authorList>
            <consortium name="Genoscope - CEA"/>
            <person name="William W."/>
        </authorList>
    </citation>
    <scope>NUCLEOTIDE SEQUENCE [LARGE SCALE GENOMIC DNA]</scope>
</reference>
<gene>
    <name evidence="1" type="ORF">PLOB_00016734</name>
</gene>
<keyword evidence="2" id="KW-1185">Reference proteome</keyword>
<protein>
    <submittedName>
        <fullName evidence="1">Uncharacterized protein</fullName>
    </submittedName>
</protein>
<sequence length="112" mass="13176">KSVISTPKRDDEKYPGRFHMEVCPGNLAKKGNRDLIDTTRKNEISKFKINRDLVMAIFENNDSRDLQVHSHMLNRWPFTLRRSFEKQPFLPTINPNSILQLGFRDSKDFNRG</sequence>